<feature type="chain" id="PRO_5037318274" description="DUF5642 domain-containing protein" evidence="2">
    <location>
        <begin position="33"/>
        <end position="307"/>
    </location>
</feature>
<dbReference type="PROSITE" id="PS51257">
    <property type="entry name" value="PROKAR_LIPOPROTEIN"/>
    <property type="match status" value="1"/>
</dbReference>
<dbReference type="RefSeq" id="WP_303910965.1">
    <property type="nucleotide sequence ID" value="NZ_DYXM01000064.1"/>
</dbReference>
<organism evidence="3 4">
    <name type="scientific">Dietzia timorensis</name>
    <dbReference type="NCBI Taxonomy" id="499555"/>
    <lineage>
        <taxon>Bacteria</taxon>
        <taxon>Bacillati</taxon>
        <taxon>Actinomycetota</taxon>
        <taxon>Actinomycetes</taxon>
        <taxon>Mycobacteriales</taxon>
        <taxon>Dietziaceae</taxon>
        <taxon>Dietzia</taxon>
    </lineage>
</organism>
<comment type="caution">
    <text evidence="3">The sequence shown here is derived from an EMBL/GenBank/DDBJ whole genome shotgun (WGS) entry which is preliminary data.</text>
</comment>
<name>A0A921F3X7_9ACTN</name>
<proteinExistence type="predicted"/>
<dbReference type="AlphaFoldDB" id="A0A921F3X7"/>
<evidence type="ECO:0000313" key="4">
    <source>
        <dbReference type="Proteomes" id="UP000776650"/>
    </source>
</evidence>
<feature type="signal peptide" evidence="2">
    <location>
        <begin position="1"/>
        <end position="32"/>
    </location>
</feature>
<reference evidence="3" key="2">
    <citation type="submission" date="2021-09" db="EMBL/GenBank/DDBJ databases">
        <authorList>
            <person name="Gilroy R."/>
        </authorList>
    </citation>
    <scope>NUCLEOTIDE SEQUENCE</scope>
    <source>
        <strain evidence="3">ChiGjej1B1-18357</strain>
    </source>
</reference>
<sequence>MRSTMLTSRSRTRRARALVALPAAAALTLALAACGADEDEQGAGDGSSAVAEGSGDGNGAAGASEGEEGAGARGDDNKDIANSSHQVDVGEVGDEKAQREGNNPDAAGSPEDAAGLDNAALILTEADFPGWTYQGVNPSDGVAAAQQLTEAMKNLDVDPPECTDVAVGSPEIPEGAAAAQIQDPETQSVYSIMVMGTGVDRGAFSDRFLRCPAFTLTGNGLTMEAKNSPAATPRIDRANVQGFNSTATSRVDALGQEQSQTQTFYQVTTRGITFRVSALQMTPQPDDATIAALGDIAGRQADKIKNA</sequence>
<gene>
    <name evidence="3" type="ORF">K8V11_03625</name>
</gene>
<protein>
    <recommendedName>
        <fullName evidence="5">DUF5642 domain-containing protein</fullName>
    </recommendedName>
</protein>
<dbReference type="Proteomes" id="UP000776650">
    <property type="component" value="Unassembled WGS sequence"/>
</dbReference>
<reference evidence="3" key="1">
    <citation type="journal article" date="2021" name="PeerJ">
        <title>Extensive microbial diversity within the chicken gut microbiome revealed by metagenomics and culture.</title>
        <authorList>
            <person name="Gilroy R."/>
            <person name="Ravi A."/>
            <person name="Getino M."/>
            <person name="Pursley I."/>
            <person name="Horton D.L."/>
            <person name="Alikhan N.F."/>
            <person name="Baker D."/>
            <person name="Gharbi K."/>
            <person name="Hall N."/>
            <person name="Watson M."/>
            <person name="Adriaenssens E.M."/>
            <person name="Foster-Nyarko E."/>
            <person name="Jarju S."/>
            <person name="Secka A."/>
            <person name="Antonio M."/>
            <person name="Oren A."/>
            <person name="Chaudhuri R.R."/>
            <person name="La Ragione R."/>
            <person name="Hildebrand F."/>
            <person name="Pallen M.J."/>
        </authorList>
    </citation>
    <scope>NUCLEOTIDE SEQUENCE</scope>
    <source>
        <strain evidence="3">ChiGjej1B1-18357</strain>
    </source>
</reference>
<evidence type="ECO:0000256" key="2">
    <source>
        <dbReference type="SAM" id="SignalP"/>
    </source>
</evidence>
<evidence type="ECO:0000313" key="3">
    <source>
        <dbReference type="EMBL" id="HJE90084.1"/>
    </source>
</evidence>
<evidence type="ECO:0008006" key="5">
    <source>
        <dbReference type="Google" id="ProtNLM"/>
    </source>
</evidence>
<evidence type="ECO:0000256" key="1">
    <source>
        <dbReference type="SAM" id="MobiDB-lite"/>
    </source>
</evidence>
<feature type="region of interest" description="Disordered" evidence="1">
    <location>
        <begin position="37"/>
        <end position="113"/>
    </location>
</feature>
<dbReference type="EMBL" id="DYXM01000064">
    <property type="protein sequence ID" value="HJE90084.1"/>
    <property type="molecule type" value="Genomic_DNA"/>
</dbReference>
<keyword evidence="2" id="KW-0732">Signal</keyword>
<accession>A0A921F3X7</accession>